<sequence>MSEKETLMKQLNEASFALDEAVLFLDTHPCDEEALCYYKKCAKLRKEALKAYQEKFGPLQKDQVEACEHWHWIHEPWPWEKGGNC</sequence>
<evidence type="ECO:0000313" key="2">
    <source>
        <dbReference type="EMBL" id="HIR87675.1"/>
    </source>
</evidence>
<reference evidence="2" key="1">
    <citation type="submission" date="2020-10" db="EMBL/GenBank/DDBJ databases">
        <authorList>
            <person name="Gilroy R."/>
        </authorList>
    </citation>
    <scope>NUCLEOTIDE SEQUENCE</scope>
    <source>
        <strain evidence="2">ChiW13-3771</strain>
    </source>
</reference>
<dbReference type="EMBL" id="DVHN01000017">
    <property type="protein sequence ID" value="HIR87675.1"/>
    <property type="molecule type" value="Genomic_DNA"/>
</dbReference>
<protein>
    <submittedName>
        <fullName evidence="2">Spore coat protein CotJB</fullName>
    </submittedName>
</protein>
<gene>
    <name evidence="2" type="ORF">IAC96_01870</name>
</gene>
<name>A0A9D1JCE9_9FIRM</name>
<accession>A0A9D1JCE9</accession>
<comment type="caution">
    <text evidence="2">The sequence shown here is derived from an EMBL/GenBank/DDBJ whole genome shotgun (WGS) entry which is preliminary data.</text>
</comment>
<dbReference type="AlphaFoldDB" id="A0A9D1JCE9"/>
<evidence type="ECO:0000313" key="3">
    <source>
        <dbReference type="Proteomes" id="UP000824201"/>
    </source>
</evidence>
<organism evidence="2 3">
    <name type="scientific">Candidatus Fimimorpha faecalis</name>
    <dbReference type="NCBI Taxonomy" id="2840824"/>
    <lineage>
        <taxon>Bacteria</taxon>
        <taxon>Bacillati</taxon>
        <taxon>Bacillota</taxon>
        <taxon>Clostridia</taxon>
        <taxon>Eubacteriales</taxon>
        <taxon>Candidatus Fimimorpha</taxon>
    </lineage>
</organism>
<proteinExistence type="predicted"/>
<evidence type="ECO:0000259" key="1">
    <source>
        <dbReference type="Pfam" id="PF12652"/>
    </source>
</evidence>
<dbReference type="InterPro" id="IPR024207">
    <property type="entry name" value="CotJB_dom"/>
</dbReference>
<dbReference type="Proteomes" id="UP000824201">
    <property type="component" value="Unassembled WGS sequence"/>
</dbReference>
<keyword evidence="2" id="KW-0946">Virion</keyword>
<reference evidence="2" key="2">
    <citation type="journal article" date="2021" name="PeerJ">
        <title>Extensive microbial diversity within the chicken gut microbiome revealed by metagenomics and culture.</title>
        <authorList>
            <person name="Gilroy R."/>
            <person name="Ravi A."/>
            <person name="Getino M."/>
            <person name="Pursley I."/>
            <person name="Horton D.L."/>
            <person name="Alikhan N.F."/>
            <person name="Baker D."/>
            <person name="Gharbi K."/>
            <person name="Hall N."/>
            <person name="Watson M."/>
            <person name="Adriaenssens E.M."/>
            <person name="Foster-Nyarko E."/>
            <person name="Jarju S."/>
            <person name="Secka A."/>
            <person name="Antonio M."/>
            <person name="Oren A."/>
            <person name="Chaudhuri R.R."/>
            <person name="La Ragione R."/>
            <person name="Hildebrand F."/>
            <person name="Pallen M.J."/>
        </authorList>
    </citation>
    <scope>NUCLEOTIDE SEQUENCE</scope>
    <source>
        <strain evidence="2">ChiW13-3771</strain>
    </source>
</reference>
<feature type="domain" description="Protein CotJB" evidence="1">
    <location>
        <begin position="6"/>
        <end position="80"/>
    </location>
</feature>
<keyword evidence="2" id="KW-0167">Capsid protein</keyword>
<dbReference type="Pfam" id="PF12652">
    <property type="entry name" value="CotJB"/>
    <property type="match status" value="1"/>
</dbReference>